<proteinExistence type="predicted"/>
<dbReference type="AlphaFoldDB" id="A0AAD6YL52"/>
<accession>A0AAD6YL52</accession>
<reference evidence="1" key="1">
    <citation type="submission" date="2023-03" db="EMBL/GenBank/DDBJ databases">
        <title>Massive genome expansion in bonnet fungi (Mycena s.s.) driven by repeated elements and novel gene families across ecological guilds.</title>
        <authorList>
            <consortium name="Lawrence Berkeley National Laboratory"/>
            <person name="Harder C.B."/>
            <person name="Miyauchi S."/>
            <person name="Viragh M."/>
            <person name="Kuo A."/>
            <person name="Thoen E."/>
            <person name="Andreopoulos B."/>
            <person name="Lu D."/>
            <person name="Skrede I."/>
            <person name="Drula E."/>
            <person name="Henrissat B."/>
            <person name="Morin E."/>
            <person name="Kohler A."/>
            <person name="Barry K."/>
            <person name="LaButti K."/>
            <person name="Morin E."/>
            <person name="Salamov A."/>
            <person name="Lipzen A."/>
            <person name="Mereny Z."/>
            <person name="Hegedus B."/>
            <person name="Baldrian P."/>
            <person name="Stursova M."/>
            <person name="Weitz H."/>
            <person name="Taylor A."/>
            <person name="Grigoriev I.V."/>
            <person name="Nagy L.G."/>
            <person name="Martin F."/>
            <person name="Kauserud H."/>
        </authorList>
    </citation>
    <scope>NUCLEOTIDE SEQUENCE</scope>
    <source>
        <strain evidence="1">9144</strain>
    </source>
</reference>
<gene>
    <name evidence="1" type="ORF">GGX14DRAFT_558580</name>
</gene>
<evidence type="ECO:0000313" key="2">
    <source>
        <dbReference type="Proteomes" id="UP001219525"/>
    </source>
</evidence>
<keyword evidence="2" id="KW-1185">Reference proteome</keyword>
<name>A0AAD6YL52_9AGAR</name>
<protein>
    <submittedName>
        <fullName evidence="1">Uncharacterized protein</fullName>
    </submittedName>
</protein>
<organism evidence="1 2">
    <name type="scientific">Mycena pura</name>
    <dbReference type="NCBI Taxonomy" id="153505"/>
    <lineage>
        <taxon>Eukaryota</taxon>
        <taxon>Fungi</taxon>
        <taxon>Dikarya</taxon>
        <taxon>Basidiomycota</taxon>
        <taxon>Agaricomycotina</taxon>
        <taxon>Agaricomycetes</taxon>
        <taxon>Agaricomycetidae</taxon>
        <taxon>Agaricales</taxon>
        <taxon>Marasmiineae</taxon>
        <taxon>Mycenaceae</taxon>
        <taxon>Mycena</taxon>
    </lineage>
</organism>
<dbReference type="Proteomes" id="UP001219525">
    <property type="component" value="Unassembled WGS sequence"/>
</dbReference>
<dbReference type="EMBL" id="JARJCW010000007">
    <property type="protein sequence ID" value="KAJ7222480.1"/>
    <property type="molecule type" value="Genomic_DNA"/>
</dbReference>
<comment type="caution">
    <text evidence="1">The sequence shown here is derived from an EMBL/GenBank/DDBJ whole genome shotgun (WGS) entry which is preliminary data.</text>
</comment>
<sequence length="198" mass="22636">MKANVEVPRQWIIPDSVPLALRQAWLESEKEPQEPRFLRVIPCATTSDELSFFNLRERNRKQPDETEAVPPIPAHLRDRECLYGYVVTDALLDAFRVSRAPDQHTPNSLRLAHNHVAVLDLAESMGLQRVYLEYTRGRDIIWFSYTKGGVVRIEEVPIAPRLERFSKELGITEKAQWLDAGLPAQKVRGNLPVLAALF</sequence>
<evidence type="ECO:0000313" key="1">
    <source>
        <dbReference type="EMBL" id="KAJ7222480.1"/>
    </source>
</evidence>